<keyword evidence="3 6" id="KW-0547">Nucleotide-binding</keyword>
<comment type="function">
    <text evidence="6">ATPase that binds to both the 70S ribosome and the 50S ribosomal subunit in a nucleotide-independent manner.</text>
</comment>
<proteinExistence type="inferred from homology"/>
<keyword evidence="4 6" id="KW-0067">ATP-binding</keyword>
<evidence type="ECO:0000256" key="4">
    <source>
        <dbReference type="ARBA" id="ARBA00022840"/>
    </source>
</evidence>
<dbReference type="Gene3D" id="3.40.50.300">
    <property type="entry name" value="P-loop containing nucleotide triphosphate hydrolases"/>
    <property type="match status" value="1"/>
</dbReference>
<dbReference type="InterPro" id="IPR006073">
    <property type="entry name" value="GTP-bd"/>
</dbReference>
<comment type="cofactor">
    <cofactor evidence="1">
        <name>Mg(2+)</name>
        <dbReference type="ChEBI" id="CHEBI:18420"/>
    </cofactor>
</comment>
<dbReference type="GO" id="GO:0016887">
    <property type="term" value="F:ATP hydrolysis activity"/>
    <property type="evidence" value="ECO:0007669"/>
    <property type="project" value="UniProtKB-UniRule"/>
</dbReference>
<evidence type="ECO:0000259" key="7">
    <source>
        <dbReference type="PROSITE" id="PS51710"/>
    </source>
</evidence>
<dbReference type="AlphaFoldDB" id="A0A0G0PUN4"/>
<dbReference type="Proteomes" id="UP000034539">
    <property type="component" value="Unassembled WGS sequence"/>
</dbReference>
<reference evidence="9 10" key="1">
    <citation type="journal article" date="2015" name="Nature">
        <title>rRNA introns, odd ribosomes, and small enigmatic genomes across a large radiation of phyla.</title>
        <authorList>
            <person name="Brown C.T."/>
            <person name="Hug L.A."/>
            <person name="Thomas B.C."/>
            <person name="Sharon I."/>
            <person name="Castelle C.J."/>
            <person name="Singh A."/>
            <person name="Wilkins M.J."/>
            <person name="Williams K.H."/>
            <person name="Banfield J.F."/>
        </authorList>
    </citation>
    <scope>NUCLEOTIDE SEQUENCE [LARGE SCALE GENOMIC DNA]</scope>
</reference>
<accession>A0A0G0PUN4</accession>
<sequence>MNLSVGIVGLPNVGKSTLFNALLKRQIADASNYPFCTIEPNVGVVEVPDARLSKLAEIIRDEYPDKKDDLSFPPLVPAVVKFVDIAGLVKGAAEGEGLGNKFLSHIREVDVICHVVRTFSDPNVVHVAGEVDPKRDIEIVNSELILADLSTLKKSKEAKTQRSKEEEKRKEIIEKVYTELNNGKLAKDLMLVDEEKDTIKLLQLLTMKPVIYVANVSEDKINESLGNETMKQFNNQYVAISAKIESELSTLSAEDAKAYLKELGLSEPGLDRLIKLAYKTLGLISFLTAGEKEVRAWTIVKRMLAPQAAGVIHTDFEKGFIKVEVASFDDYINNNGWAGARNVGKLRIEGREYVMQDGDVVEFKVNA</sequence>
<dbReference type="GO" id="GO:0005737">
    <property type="term" value="C:cytoplasm"/>
    <property type="evidence" value="ECO:0007669"/>
    <property type="project" value="TreeGrafter"/>
</dbReference>
<dbReference type="SUPFAM" id="SSF52540">
    <property type="entry name" value="P-loop containing nucleoside triphosphate hydrolases"/>
    <property type="match status" value="1"/>
</dbReference>
<dbReference type="InterPro" id="IPR027417">
    <property type="entry name" value="P-loop_NTPase"/>
</dbReference>
<dbReference type="InterPro" id="IPR013029">
    <property type="entry name" value="YchF_C"/>
</dbReference>
<dbReference type="GO" id="GO:0005524">
    <property type="term" value="F:ATP binding"/>
    <property type="evidence" value="ECO:0007669"/>
    <property type="project" value="UniProtKB-UniRule"/>
</dbReference>
<dbReference type="PIRSF" id="PIRSF006641">
    <property type="entry name" value="CHP00092"/>
    <property type="match status" value="1"/>
</dbReference>
<protein>
    <recommendedName>
        <fullName evidence="6">Ribosome-binding ATPase YchF</fullName>
    </recommendedName>
</protein>
<evidence type="ECO:0000256" key="6">
    <source>
        <dbReference type="HAMAP-Rule" id="MF_00944"/>
    </source>
</evidence>
<dbReference type="InterPro" id="IPR004396">
    <property type="entry name" value="ATPase_YchF/OLA1"/>
</dbReference>
<dbReference type="CDD" id="cd01900">
    <property type="entry name" value="YchF"/>
    <property type="match status" value="1"/>
</dbReference>
<comment type="caution">
    <text evidence="9">The sequence shown here is derived from an EMBL/GenBank/DDBJ whole genome shotgun (WGS) entry which is preliminary data.</text>
</comment>
<evidence type="ECO:0000256" key="3">
    <source>
        <dbReference type="ARBA" id="ARBA00022741"/>
    </source>
</evidence>
<organism evidence="9 10">
    <name type="scientific">Candidatus Gottesmanbacteria bacterium GW2011_GWC2_39_8</name>
    <dbReference type="NCBI Taxonomy" id="1618450"/>
    <lineage>
        <taxon>Bacteria</taxon>
        <taxon>Candidatus Gottesmaniibacteriota</taxon>
    </lineage>
</organism>
<dbReference type="Gene3D" id="3.10.20.30">
    <property type="match status" value="1"/>
</dbReference>
<dbReference type="PATRIC" id="fig|1618450.3.peg.1078"/>
<evidence type="ECO:0000313" key="9">
    <source>
        <dbReference type="EMBL" id="KKR31884.1"/>
    </source>
</evidence>
<dbReference type="GO" id="GO:0005525">
    <property type="term" value="F:GTP binding"/>
    <property type="evidence" value="ECO:0007669"/>
    <property type="project" value="InterPro"/>
</dbReference>
<keyword evidence="5" id="KW-0460">Magnesium</keyword>
<gene>
    <name evidence="6" type="primary">ychF</name>
    <name evidence="9" type="ORF">UT63_C0058G0010</name>
</gene>
<dbReference type="GO" id="GO:0046872">
    <property type="term" value="F:metal ion binding"/>
    <property type="evidence" value="ECO:0007669"/>
    <property type="project" value="UniProtKB-KW"/>
</dbReference>
<dbReference type="InterPro" id="IPR012676">
    <property type="entry name" value="TGS-like"/>
</dbReference>
<dbReference type="PANTHER" id="PTHR23305">
    <property type="entry name" value="OBG GTPASE FAMILY"/>
    <property type="match status" value="1"/>
</dbReference>
<dbReference type="GO" id="GO:0043023">
    <property type="term" value="F:ribosomal large subunit binding"/>
    <property type="evidence" value="ECO:0007669"/>
    <property type="project" value="UniProtKB-UniRule"/>
</dbReference>
<dbReference type="PANTHER" id="PTHR23305:SF18">
    <property type="entry name" value="OBG-TYPE G DOMAIN-CONTAINING PROTEIN"/>
    <property type="match status" value="1"/>
</dbReference>
<evidence type="ECO:0000313" key="10">
    <source>
        <dbReference type="Proteomes" id="UP000034539"/>
    </source>
</evidence>
<dbReference type="InterPro" id="IPR004095">
    <property type="entry name" value="TGS"/>
</dbReference>
<dbReference type="Pfam" id="PF06071">
    <property type="entry name" value="YchF-GTPase_C"/>
    <property type="match status" value="1"/>
</dbReference>
<dbReference type="Pfam" id="PF01926">
    <property type="entry name" value="MMR_HSR1"/>
    <property type="match status" value="1"/>
</dbReference>
<feature type="binding site" evidence="6">
    <location>
        <begin position="12"/>
        <end position="17"/>
    </location>
    <ligand>
        <name>ATP</name>
        <dbReference type="ChEBI" id="CHEBI:30616"/>
    </ligand>
</feature>
<dbReference type="PRINTS" id="PR00326">
    <property type="entry name" value="GTP1OBG"/>
</dbReference>
<keyword evidence="2" id="KW-0479">Metal-binding</keyword>
<dbReference type="HAMAP" id="MF_00944">
    <property type="entry name" value="YchF_OLA1_ATPase"/>
    <property type="match status" value="1"/>
</dbReference>
<dbReference type="InterPro" id="IPR041706">
    <property type="entry name" value="YchF_N"/>
</dbReference>
<evidence type="ECO:0000256" key="5">
    <source>
        <dbReference type="ARBA" id="ARBA00022842"/>
    </source>
</evidence>
<evidence type="ECO:0000259" key="8">
    <source>
        <dbReference type="PROSITE" id="PS51880"/>
    </source>
</evidence>
<comment type="similarity">
    <text evidence="6">Belongs to the TRAFAC class OBG-HflX-like GTPase superfamily. OBG GTPase family. YchF/OLA1 subfamily.</text>
</comment>
<evidence type="ECO:0000256" key="1">
    <source>
        <dbReference type="ARBA" id="ARBA00001946"/>
    </source>
</evidence>
<evidence type="ECO:0000256" key="2">
    <source>
        <dbReference type="ARBA" id="ARBA00022723"/>
    </source>
</evidence>
<dbReference type="PROSITE" id="PS51710">
    <property type="entry name" value="G_OBG"/>
    <property type="match status" value="1"/>
</dbReference>
<dbReference type="InterPro" id="IPR023192">
    <property type="entry name" value="TGS-like_dom_sf"/>
</dbReference>
<feature type="domain" description="TGS" evidence="8">
    <location>
        <begin position="282"/>
        <end position="365"/>
    </location>
</feature>
<dbReference type="EMBL" id="LBXN01000058">
    <property type="protein sequence ID" value="KKR31884.1"/>
    <property type="molecule type" value="Genomic_DNA"/>
</dbReference>
<dbReference type="Gene3D" id="1.10.150.300">
    <property type="entry name" value="TGS-like domain"/>
    <property type="match status" value="1"/>
</dbReference>
<dbReference type="SUPFAM" id="SSF81271">
    <property type="entry name" value="TGS-like"/>
    <property type="match status" value="1"/>
</dbReference>
<dbReference type="InterPro" id="IPR012675">
    <property type="entry name" value="Beta-grasp_dom_sf"/>
</dbReference>
<dbReference type="FunFam" id="3.10.20.30:FF:000001">
    <property type="entry name" value="Ribosome-binding ATPase YchF"/>
    <property type="match status" value="1"/>
</dbReference>
<dbReference type="CDD" id="cd04867">
    <property type="entry name" value="TGS_YchF_OLA1"/>
    <property type="match status" value="1"/>
</dbReference>
<dbReference type="NCBIfam" id="TIGR00092">
    <property type="entry name" value="redox-regulated ATPase YchF"/>
    <property type="match status" value="1"/>
</dbReference>
<name>A0A0G0PUN4_9BACT</name>
<dbReference type="FunFam" id="1.10.150.300:FF:000001">
    <property type="entry name" value="Ribosome-binding ATPase YchF"/>
    <property type="match status" value="1"/>
</dbReference>
<dbReference type="PROSITE" id="PS51880">
    <property type="entry name" value="TGS"/>
    <property type="match status" value="1"/>
</dbReference>
<feature type="domain" description="OBG-type G" evidence="7">
    <location>
        <begin position="3"/>
        <end position="260"/>
    </location>
</feature>
<dbReference type="InterPro" id="IPR031167">
    <property type="entry name" value="G_OBG"/>
</dbReference>